<reference evidence="1" key="1">
    <citation type="submission" date="2021-01" db="EMBL/GenBank/DDBJ databases">
        <authorList>
            <person name="Corre E."/>
            <person name="Pelletier E."/>
            <person name="Niang G."/>
            <person name="Scheremetjew M."/>
            <person name="Finn R."/>
            <person name="Kale V."/>
            <person name="Holt S."/>
            <person name="Cochrane G."/>
            <person name="Meng A."/>
            <person name="Brown T."/>
            <person name="Cohen L."/>
        </authorList>
    </citation>
    <scope>NUCLEOTIDE SEQUENCE</scope>
    <source>
        <strain evidence="1">OF101</strain>
    </source>
</reference>
<dbReference type="InterPro" id="IPR029033">
    <property type="entry name" value="His_PPase_superfam"/>
</dbReference>
<dbReference type="SUPFAM" id="SSF53254">
    <property type="entry name" value="Phosphoglycerate mutase-like"/>
    <property type="match status" value="1"/>
</dbReference>
<dbReference type="Gene3D" id="3.40.50.1240">
    <property type="entry name" value="Phosphoglycerate mutase-like"/>
    <property type="match status" value="1"/>
</dbReference>
<evidence type="ECO:0000313" key="1">
    <source>
        <dbReference type="EMBL" id="CAD9152226.1"/>
    </source>
</evidence>
<dbReference type="CDD" id="cd07067">
    <property type="entry name" value="HP_PGM_like"/>
    <property type="match status" value="1"/>
</dbReference>
<accession>A0A7S1W7C3</accession>
<name>A0A7S1W7C3_ALECA</name>
<dbReference type="AlphaFoldDB" id="A0A7S1W7C3"/>
<proteinExistence type="predicted"/>
<sequence>MGALQISCASGRRKGVDDEAVWYFVRHGQAASAPDDSLESDASRGLTDAGRQELALRRKSWLEAEGLFWSKTDSPDRFVATSPATRCVESASELLGIAALDMAPVPYLYDGLGAKGRDFARLFQQHGYAPVRQYLDYDVEGAVSAYGQRGIADICQSLPATSPRVVFVFGHAVGLATLALTLAELRKITSLEAVLDTVQAEGAAFKVTGTEVAYLE</sequence>
<evidence type="ECO:0008006" key="2">
    <source>
        <dbReference type="Google" id="ProtNLM"/>
    </source>
</evidence>
<protein>
    <recommendedName>
        <fullName evidence="2">Histidine phosphatase family protein</fullName>
    </recommendedName>
</protein>
<organism evidence="1">
    <name type="scientific">Alexandrium catenella</name>
    <name type="common">Red tide dinoflagellate</name>
    <name type="synonym">Gonyaulax catenella</name>
    <dbReference type="NCBI Taxonomy" id="2925"/>
    <lineage>
        <taxon>Eukaryota</taxon>
        <taxon>Sar</taxon>
        <taxon>Alveolata</taxon>
        <taxon>Dinophyceae</taxon>
        <taxon>Gonyaulacales</taxon>
        <taxon>Pyrocystaceae</taxon>
        <taxon>Alexandrium</taxon>
    </lineage>
</organism>
<dbReference type="InterPro" id="IPR013078">
    <property type="entry name" value="His_Pase_superF_clade-1"/>
</dbReference>
<gene>
    <name evidence="1" type="ORF">ACAT0790_LOCUS32345</name>
</gene>
<dbReference type="EMBL" id="HBGE01053742">
    <property type="protein sequence ID" value="CAD9152226.1"/>
    <property type="molecule type" value="Transcribed_RNA"/>
</dbReference>